<protein>
    <submittedName>
        <fullName evidence="4">Uncharacterized protein</fullName>
    </submittedName>
</protein>
<keyword evidence="2" id="KW-0472">Membrane</keyword>
<sequence>MDKQFGAHVPRTYHLVHCHTLVPDNDIHLKRRKAHDHARANTSAFDRRRRLHRGRRRAVTMAHPPSQQRPQRVSYFRQQKRWPILLTCGSLAVFTGTVLFLFGVVGFSEYEGNATRNWICLTMGLVLCASGMALLMFGRKLIRSQPPYPSSTPHRRHPQRRRRRPYVHPADRPVNPIIWSTPPMAINPSFPPPPSYQEAVSSETYSAQSPFRSVSTVSVSLPDTLAPIIESPPPYEESEQRRPRGRSTDV</sequence>
<accession>A0A914WGY1</accession>
<evidence type="ECO:0000256" key="1">
    <source>
        <dbReference type="SAM" id="MobiDB-lite"/>
    </source>
</evidence>
<evidence type="ECO:0000313" key="4">
    <source>
        <dbReference type="WBParaSite" id="PSAMB.scaffold387size53603.g5236.t1"/>
    </source>
</evidence>
<keyword evidence="2" id="KW-1133">Transmembrane helix</keyword>
<reference evidence="4" key="1">
    <citation type="submission" date="2022-11" db="UniProtKB">
        <authorList>
            <consortium name="WormBaseParasite"/>
        </authorList>
    </citation>
    <scope>IDENTIFICATION</scope>
</reference>
<proteinExistence type="predicted"/>
<feature type="region of interest" description="Disordered" evidence="1">
    <location>
        <begin position="145"/>
        <end position="171"/>
    </location>
</feature>
<evidence type="ECO:0000313" key="3">
    <source>
        <dbReference type="Proteomes" id="UP000887566"/>
    </source>
</evidence>
<name>A0A914WGY1_9BILA</name>
<keyword evidence="3" id="KW-1185">Reference proteome</keyword>
<keyword evidence="2" id="KW-0812">Transmembrane</keyword>
<feature type="region of interest" description="Disordered" evidence="1">
    <location>
        <begin position="53"/>
        <end position="72"/>
    </location>
</feature>
<dbReference type="Proteomes" id="UP000887566">
    <property type="component" value="Unplaced"/>
</dbReference>
<feature type="compositionally biased region" description="Basic and acidic residues" evidence="1">
    <location>
        <begin position="238"/>
        <end position="250"/>
    </location>
</feature>
<evidence type="ECO:0000256" key="2">
    <source>
        <dbReference type="SAM" id="Phobius"/>
    </source>
</evidence>
<organism evidence="3 4">
    <name type="scientific">Plectus sambesii</name>
    <dbReference type="NCBI Taxonomy" id="2011161"/>
    <lineage>
        <taxon>Eukaryota</taxon>
        <taxon>Metazoa</taxon>
        <taxon>Ecdysozoa</taxon>
        <taxon>Nematoda</taxon>
        <taxon>Chromadorea</taxon>
        <taxon>Plectida</taxon>
        <taxon>Plectina</taxon>
        <taxon>Plectoidea</taxon>
        <taxon>Plectidae</taxon>
        <taxon>Plectus</taxon>
    </lineage>
</organism>
<feature type="region of interest" description="Disordered" evidence="1">
    <location>
        <begin position="225"/>
        <end position="250"/>
    </location>
</feature>
<feature type="transmembrane region" description="Helical" evidence="2">
    <location>
        <begin position="82"/>
        <end position="104"/>
    </location>
</feature>
<dbReference type="WBParaSite" id="PSAMB.scaffold387size53603.g5236.t1">
    <property type="protein sequence ID" value="PSAMB.scaffold387size53603.g5236.t1"/>
    <property type="gene ID" value="PSAMB.scaffold387size53603.g5236"/>
</dbReference>
<dbReference type="AlphaFoldDB" id="A0A914WGY1"/>
<feature type="transmembrane region" description="Helical" evidence="2">
    <location>
        <begin position="116"/>
        <end position="137"/>
    </location>
</feature>
<feature type="compositionally biased region" description="Basic residues" evidence="1">
    <location>
        <begin position="153"/>
        <end position="166"/>
    </location>
</feature>